<evidence type="ECO:0000256" key="1">
    <source>
        <dbReference type="SAM" id="MobiDB-lite"/>
    </source>
</evidence>
<dbReference type="EMBL" id="CADEAL010003791">
    <property type="protein sequence ID" value="CAB1445817.1"/>
    <property type="molecule type" value="Genomic_DNA"/>
</dbReference>
<protein>
    <submittedName>
        <fullName evidence="2">Uncharacterized protein</fullName>
    </submittedName>
</protein>
<dbReference type="AlphaFoldDB" id="A0A9N7VAD9"/>
<name>A0A9N7VAD9_PLEPL</name>
<organism evidence="2 3">
    <name type="scientific">Pleuronectes platessa</name>
    <name type="common">European plaice</name>
    <dbReference type="NCBI Taxonomy" id="8262"/>
    <lineage>
        <taxon>Eukaryota</taxon>
        <taxon>Metazoa</taxon>
        <taxon>Chordata</taxon>
        <taxon>Craniata</taxon>
        <taxon>Vertebrata</taxon>
        <taxon>Euteleostomi</taxon>
        <taxon>Actinopterygii</taxon>
        <taxon>Neopterygii</taxon>
        <taxon>Teleostei</taxon>
        <taxon>Neoteleostei</taxon>
        <taxon>Acanthomorphata</taxon>
        <taxon>Carangaria</taxon>
        <taxon>Pleuronectiformes</taxon>
        <taxon>Pleuronectoidei</taxon>
        <taxon>Pleuronectidae</taxon>
        <taxon>Pleuronectes</taxon>
    </lineage>
</organism>
<reference evidence="2" key="1">
    <citation type="submission" date="2020-03" db="EMBL/GenBank/DDBJ databases">
        <authorList>
            <person name="Weist P."/>
        </authorList>
    </citation>
    <scope>NUCLEOTIDE SEQUENCE</scope>
</reference>
<sequence>MPRCSSHAGMGRQQILDFPHKPPPAGLIEDNKALNSPFNPLHRPYSSTSNYKPDVAKARPPFGLSVWARGRHRWQRRRFPLSGVGGVLCEGEGQQAQASIVMPQPWQIET</sequence>
<accession>A0A9N7VAD9</accession>
<keyword evidence="3" id="KW-1185">Reference proteome</keyword>
<evidence type="ECO:0000313" key="2">
    <source>
        <dbReference type="EMBL" id="CAB1445817.1"/>
    </source>
</evidence>
<proteinExistence type="predicted"/>
<gene>
    <name evidence="2" type="ORF">PLEPLA_LOCUS33560</name>
</gene>
<dbReference type="Proteomes" id="UP001153269">
    <property type="component" value="Unassembled WGS sequence"/>
</dbReference>
<comment type="caution">
    <text evidence="2">The sequence shown here is derived from an EMBL/GenBank/DDBJ whole genome shotgun (WGS) entry which is preliminary data.</text>
</comment>
<evidence type="ECO:0000313" key="3">
    <source>
        <dbReference type="Proteomes" id="UP001153269"/>
    </source>
</evidence>
<feature type="region of interest" description="Disordered" evidence="1">
    <location>
        <begin position="1"/>
        <end position="54"/>
    </location>
</feature>